<reference evidence="1 2" key="2">
    <citation type="journal article" date="2022" name="Mol. Biol. Evol.">
        <title>Comparative Genomics Reveals Insights into the Divergent Evolution of Astigmatic Mites and Household Pest Adaptations.</title>
        <authorList>
            <person name="Xiong Q."/>
            <person name="Wan A.T."/>
            <person name="Liu X."/>
            <person name="Fung C.S."/>
            <person name="Xiao X."/>
            <person name="Malainual N."/>
            <person name="Hou J."/>
            <person name="Wang L."/>
            <person name="Wang M."/>
            <person name="Yang K.Y."/>
            <person name="Cui Y."/>
            <person name="Leung E.L."/>
            <person name="Nong W."/>
            <person name="Shin S.K."/>
            <person name="Au S.W."/>
            <person name="Jeong K.Y."/>
            <person name="Chew F.T."/>
            <person name="Hui J.H."/>
            <person name="Leung T.F."/>
            <person name="Tungtrongchitr A."/>
            <person name="Zhong N."/>
            <person name="Liu Z."/>
            <person name="Tsui S.K."/>
        </authorList>
    </citation>
    <scope>NUCLEOTIDE SEQUENCE [LARGE SCALE GENOMIC DNA]</scope>
    <source>
        <strain evidence="1">Derp</strain>
    </source>
</reference>
<sequence>MVILDHQFQYLNVLFYQNIHQHLYCLDQVIEIIVLYDNFCRSNDRKYCTTLSLDNAGGSGPNRLLLLAFVVVTLFDDGVFIESNNVIVDVNLLQISSYDNQCINVRCTI</sequence>
<evidence type="ECO:0000313" key="2">
    <source>
        <dbReference type="Proteomes" id="UP000887458"/>
    </source>
</evidence>
<dbReference type="Proteomes" id="UP000887458">
    <property type="component" value="Unassembled WGS sequence"/>
</dbReference>
<dbReference type="EMBL" id="NJHN03000024">
    <property type="protein sequence ID" value="KAH9424916.1"/>
    <property type="molecule type" value="Genomic_DNA"/>
</dbReference>
<reference evidence="1 2" key="1">
    <citation type="journal article" date="2018" name="J. Allergy Clin. Immunol.">
        <title>High-quality assembly of Dermatophagoides pteronyssinus genome and transcriptome reveals a wide range of novel allergens.</title>
        <authorList>
            <person name="Liu X.Y."/>
            <person name="Yang K.Y."/>
            <person name="Wang M.Q."/>
            <person name="Kwok J.S."/>
            <person name="Zeng X."/>
            <person name="Yang Z."/>
            <person name="Xiao X.J."/>
            <person name="Lau C.P."/>
            <person name="Li Y."/>
            <person name="Huang Z.M."/>
            <person name="Ba J.G."/>
            <person name="Yim A.K."/>
            <person name="Ouyang C.Y."/>
            <person name="Ngai S.M."/>
            <person name="Chan T.F."/>
            <person name="Leung E.L."/>
            <person name="Liu L."/>
            <person name="Liu Z.G."/>
            <person name="Tsui S.K."/>
        </authorList>
    </citation>
    <scope>NUCLEOTIDE SEQUENCE [LARGE SCALE GENOMIC DNA]</scope>
    <source>
        <strain evidence="1">Derp</strain>
    </source>
</reference>
<accession>A0ABQ8JRK8</accession>
<gene>
    <name evidence="1" type="ORF">DERP_009138</name>
</gene>
<evidence type="ECO:0000313" key="1">
    <source>
        <dbReference type="EMBL" id="KAH9424916.1"/>
    </source>
</evidence>
<keyword evidence="2" id="KW-1185">Reference proteome</keyword>
<proteinExistence type="predicted"/>
<organism evidence="1 2">
    <name type="scientific">Dermatophagoides pteronyssinus</name>
    <name type="common">European house dust mite</name>
    <dbReference type="NCBI Taxonomy" id="6956"/>
    <lineage>
        <taxon>Eukaryota</taxon>
        <taxon>Metazoa</taxon>
        <taxon>Ecdysozoa</taxon>
        <taxon>Arthropoda</taxon>
        <taxon>Chelicerata</taxon>
        <taxon>Arachnida</taxon>
        <taxon>Acari</taxon>
        <taxon>Acariformes</taxon>
        <taxon>Sarcoptiformes</taxon>
        <taxon>Astigmata</taxon>
        <taxon>Psoroptidia</taxon>
        <taxon>Analgoidea</taxon>
        <taxon>Pyroglyphidae</taxon>
        <taxon>Dermatophagoidinae</taxon>
        <taxon>Dermatophagoides</taxon>
    </lineage>
</organism>
<protein>
    <submittedName>
        <fullName evidence="1">Uncharacterized protein</fullName>
    </submittedName>
</protein>
<name>A0ABQ8JRK8_DERPT</name>
<comment type="caution">
    <text evidence="1">The sequence shown here is derived from an EMBL/GenBank/DDBJ whole genome shotgun (WGS) entry which is preliminary data.</text>
</comment>